<dbReference type="PANTHER" id="PTHR15337">
    <property type="entry name" value="ANTERIOR GRADIENT PROTEIN-RELATED"/>
    <property type="match status" value="1"/>
</dbReference>
<sequence>MKKITILFILLSISVVSAQEIKWMTMNEALEAQAKNPKKIFIDMYTVWCGPCKLLDRNTFSNSDVIAFINKNFYAVKFNAEGNEVVNYKGKVYQNPTYDPAKAKKRNSAHQFSRFMGVNAYPTVLFIDESGNLINRVKGYRTPPQLEIYLKLFGTDLWKSITTQEAYQEYLDNFTPQFKG</sequence>
<evidence type="ECO:0000259" key="3">
    <source>
        <dbReference type="Pfam" id="PF13098"/>
    </source>
</evidence>
<reference evidence="4" key="1">
    <citation type="submission" date="2021-07" db="EMBL/GenBank/DDBJ databases">
        <title>Aureisphaera sp. CAU 1614 isolated from sea sediment.</title>
        <authorList>
            <person name="Kim W."/>
        </authorList>
    </citation>
    <scope>NUCLEOTIDE SEQUENCE</scope>
    <source>
        <strain evidence="4">CAU 1614</strain>
    </source>
</reference>
<evidence type="ECO:0000313" key="5">
    <source>
        <dbReference type="Proteomes" id="UP001138686"/>
    </source>
</evidence>
<feature type="signal peptide" evidence="2">
    <location>
        <begin position="1"/>
        <end position="18"/>
    </location>
</feature>
<dbReference type="InterPro" id="IPR051099">
    <property type="entry name" value="AGR/TXD"/>
</dbReference>
<dbReference type="EMBL" id="JAHWDP010000001">
    <property type="protein sequence ID" value="MBW2936842.1"/>
    <property type="molecule type" value="Genomic_DNA"/>
</dbReference>
<dbReference type="Proteomes" id="UP001138686">
    <property type="component" value="Unassembled WGS sequence"/>
</dbReference>
<organism evidence="4 5">
    <name type="scientific">Halomarinibacterium sedimenti</name>
    <dbReference type="NCBI Taxonomy" id="2857106"/>
    <lineage>
        <taxon>Bacteria</taxon>
        <taxon>Pseudomonadati</taxon>
        <taxon>Bacteroidota</taxon>
        <taxon>Flavobacteriia</taxon>
        <taxon>Flavobacteriales</taxon>
        <taxon>Flavobacteriaceae</taxon>
        <taxon>Halomarinibacterium</taxon>
    </lineage>
</organism>
<keyword evidence="5" id="KW-1185">Reference proteome</keyword>
<dbReference type="PROSITE" id="PS00194">
    <property type="entry name" value="THIOREDOXIN_1"/>
    <property type="match status" value="1"/>
</dbReference>
<dbReference type="Pfam" id="PF13098">
    <property type="entry name" value="Thioredoxin_2"/>
    <property type="match status" value="1"/>
</dbReference>
<gene>
    <name evidence="4" type="ORF">KXJ69_01915</name>
</gene>
<dbReference type="RefSeq" id="WP_219050725.1">
    <property type="nucleotide sequence ID" value="NZ_JAHWDP010000001.1"/>
</dbReference>
<dbReference type="AlphaFoldDB" id="A0A9X1JXS0"/>
<accession>A0A9X1JXS0</accession>
<protein>
    <submittedName>
        <fullName evidence="4">Thioredoxin family protein</fullName>
    </submittedName>
</protein>
<dbReference type="InterPro" id="IPR012336">
    <property type="entry name" value="Thioredoxin-like_fold"/>
</dbReference>
<evidence type="ECO:0000256" key="1">
    <source>
        <dbReference type="ARBA" id="ARBA00022729"/>
    </source>
</evidence>
<feature type="chain" id="PRO_5040776979" evidence="2">
    <location>
        <begin position="19"/>
        <end position="180"/>
    </location>
</feature>
<comment type="caution">
    <text evidence="4">The sequence shown here is derived from an EMBL/GenBank/DDBJ whole genome shotgun (WGS) entry which is preliminary data.</text>
</comment>
<proteinExistence type="predicted"/>
<name>A0A9X1JXS0_9FLAO</name>
<evidence type="ECO:0000256" key="2">
    <source>
        <dbReference type="SAM" id="SignalP"/>
    </source>
</evidence>
<keyword evidence="1 2" id="KW-0732">Signal</keyword>
<feature type="domain" description="Thioredoxin-like fold" evidence="3">
    <location>
        <begin position="34"/>
        <end position="150"/>
    </location>
</feature>
<dbReference type="PANTHER" id="PTHR15337:SF11">
    <property type="entry name" value="THIOREDOXIN DOMAIN-CONTAINING PROTEIN"/>
    <property type="match status" value="1"/>
</dbReference>
<dbReference type="InterPro" id="IPR017937">
    <property type="entry name" value="Thioredoxin_CS"/>
</dbReference>
<evidence type="ECO:0000313" key="4">
    <source>
        <dbReference type="EMBL" id="MBW2936842.1"/>
    </source>
</evidence>